<gene>
    <name evidence="8" type="ORF">FHS03_002928</name>
</gene>
<organism evidence="8 9">
    <name type="scientific">Pseudoduganella violacea</name>
    <dbReference type="NCBI Taxonomy" id="1715466"/>
    <lineage>
        <taxon>Bacteria</taxon>
        <taxon>Pseudomonadati</taxon>
        <taxon>Pseudomonadota</taxon>
        <taxon>Betaproteobacteria</taxon>
        <taxon>Burkholderiales</taxon>
        <taxon>Oxalobacteraceae</taxon>
        <taxon>Telluria group</taxon>
        <taxon>Pseudoduganella</taxon>
    </lineage>
</organism>
<evidence type="ECO:0000256" key="4">
    <source>
        <dbReference type="ARBA" id="ARBA00022692"/>
    </source>
</evidence>
<reference evidence="8 9" key="1">
    <citation type="submission" date="2020-08" db="EMBL/GenBank/DDBJ databases">
        <title>Genomic Encyclopedia of Type Strains, Phase III (KMG-III): the genomes of soil and plant-associated and newly described type strains.</title>
        <authorList>
            <person name="Whitman W."/>
        </authorList>
    </citation>
    <scope>NUCLEOTIDE SEQUENCE [LARGE SCALE GENOMIC DNA]</scope>
    <source>
        <strain evidence="8 9">CECT 8897</strain>
    </source>
</reference>
<feature type="transmembrane region" description="Helical" evidence="7">
    <location>
        <begin position="63"/>
        <end position="84"/>
    </location>
</feature>
<dbReference type="GO" id="GO:0005886">
    <property type="term" value="C:plasma membrane"/>
    <property type="evidence" value="ECO:0007669"/>
    <property type="project" value="UniProtKB-SubCell"/>
</dbReference>
<protein>
    <submittedName>
        <fullName evidence="8">Putative membrane protein YeaQ/YmgE (Transglycosylase-associated protein family)</fullName>
    </submittedName>
</protein>
<feature type="transmembrane region" description="Helical" evidence="7">
    <location>
        <begin position="29"/>
        <end position="51"/>
    </location>
</feature>
<keyword evidence="4 7" id="KW-0812">Transmembrane</keyword>
<evidence type="ECO:0000256" key="7">
    <source>
        <dbReference type="SAM" id="Phobius"/>
    </source>
</evidence>
<keyword evidence="3" id="KW-1003">Cell membrane</keyword>
<comment type="similarity">
    <text evidence="2">Belongs to the UPF0410 family.</text>
</comment>
<sequence length="89" mass="9458">MSFIIWIVVGGILGWLASLVMRTDAQQGLFLNVVVGIIGALLGGWLLSPLFGAGTINADDFSLMSLLVSFLGAVVLLAIVNLIFRGRVR</sequence>
<dbReference type="AlphaFoldDB" id="A0A7W5FV55"/>
<evidence type="ECO:0000256" key="2">
    <source>
        <dbReference type="ARBA" id="ARBA00011006"/>
    </source>
</evidence>
<evidence type="ECO:0000256" key="5">
    <source>
        <dbReference type="ARBA" id="ARBA00022989"/>
    </source>
</evidence>
<dbReference type="EMBL" id="JACHXD010000007">
    <property type="protein sequence ID" value="MBB3119873.1"/>
    <property type="molecule type" value="Genomic_DNA"/>
</dbReference>
<dbReference type="Proteomes" id="UP000541535">
    <property type="component" value="Unassembled WGS sequence"/>
</dbReference>
<evidence type="ECO:0000256" key="1">
    <source>
        <dbReference type="ARBA" id="ARBA00004651"/>
    </source>
</evidence>
<dbReference type="RefSeq" id="WP_176348911.1">
    <property type="nucleotide sequence ID" value="NZ_JACHXD010000007.1"/>
</dbReference>
<proteinExistence type="inferred from homology"/>
<dbReference type="PANTHER" id="PTHR33884:SF3">
    <property type="entry name" value="UPF0410 PROTEIN YMGE"/>
    <property type="match status" value="1"/>
</dbReference>
<comment type="subcellular location">
    <subcellularLocation>
        <location evidence="1">Cell membrane</location>
        <topology evidence="1">Multi-pass membrane protein</topology>
    </subcellularLocation>
</comment>
<keyword evidence="5 7" id="KW-1133">Transmembrane helix</keyword>
<comment type="caution">
    <text evidence="8">The sequence shown here is derived from an EMBL/GenBank/DDBJ whole genome shotgun (WGS) entry which is preliminary data.</text>
</comment>
<evidence type="ECO:0000256" key="6">
    <source>
        <dbReference type="ARBA" id="ARBA00023136"/>
    </source>
</evidence>
<keyword evidence="6 7" id="KW-0472">Membrane</keyword>
<evidence type="ECO:0000313" key="9">
    <source>
        <dbReference type="Proteomes" id="UP000541535"/>
    </source>
</evidence>
<dbReference type="InterPro" id="IPR007341">
    <property type="entry name" value="Transgly_assoc"/>
</dbReference>
<dbReference type="Pfam" id="PF04226">
    <property type="entry name" value="Transgly_assoc"/>
    <property type="match status" value="1"/>
</dbReference>
<evidence type="ECO:0000256" key="3">
    <source>
        <dbReference type="ARBA" id="ARBA00022475"/>
    </source>
</evidence>
<accession>A0A7W5FV55</accession>
<evidence type="ECO:0000313" key="8">
    <source>
        <dbReference type="EMBL" id="MBB3119873.1"/>
    </source>
</evidence>
<feature type="transmembrane region" description="Helical" evidence="7">
    <location>
        <begin position="6"/>
        <end position="22"/>
    </location>
</feature>
<dbReference type="PANTHER" id="PTHR33884">
    <property type="entry name" value="UPF0410 PROTEIN YMGE"/>
    <property type="match status" value="1"/>
</dbReference>
<keyword evidence="9" id="KW-1185">Reference proteome</keyword>
<name>A0A7W5FV55_9BURK</name>